<proteinExistence type="predicted"/>
<dbReference type="Proteomes" id="UP000002215">
    <property type="component" value="Chromosome"/>
</dbReference>
<reference evidence="2" key="1">
    <citation type="submission" date="2009-08" db="EMBL/GenBank/DDBJ databases">
        <title>The complete genome of Chitinophaga pinensis DSM 2588.</title>
        <authorList>
            <consortium name="US DOE Joint Genome Institute (JGI-PGF)"/>
            <person name="Lucas S."/>
            <person name="Copeland A."/>
            <person name="Lapidus A."/>
            <person name="Glavina del Rio T."/>
            <person name="Dalin E."/>
            <person name="Tice H."/>
            <person name="Bruce D."/>
            <person name="Goodwin L."/>
            <person name="Pitluck S."/>
            <person name="Kyrpides N."/>
            <person name="Mavromatis K."/>
            <person name="Ivanova N."/>
            <person name="Mikhailova N."/>
            <person name="Sims D."/>
            <person name="Meinche L."/>
            <person name="Brettin T."/>
            <person name="Detter J.C."/>
            <person name="Han C."/>
            <person name="Larimer F."/>
            <person name="Land M."/>
            <person name="Hauser L."/>
            <person name="Markowitz V."/>
            <person name="Cheng J.-F."/>
            <person name="Hugenholtz P."/>
            <person name="Woyke T."/>
            <person name="Wu D."/>
            <person name="Spring S."/>
            <person name="Klenk H.-P."/>
            <person name="Eisen J.A."/>
        </authorList>
    </citation>
    <scope>NUCLEOTIDE SEQUENCE [LARGE SCALE GENOMIC DNA]</scope>
    <source>
        <strain evidence="2">ATCC 43595 / DSM 2588 / LMG 13176 / NBRC 15968 / NCIMB 11800 / UQM 2034</strain>
    </source>
</reference>
<dbReference type="EMBL" id="CP001699">
    <property type="protein sequence ID" value="ACU59201.1"/>
    <property type="molecule type" value="Genomic_DNA"/>
</dbReference>
<accession>A0A979G1U6</accession>
<sequence length="39" mass="4559">MPESKFFLRFNTLLYTFASPLKGKFSPFSFGSFARNETF</sequence>
<evidence type="ECO:0000313" key="2">
    <source>
        <dbReference type="Proteomes" id="UP000002215"/>
    </source>
</evidence>
<organism evidence="1 2">
    <name type="scientific">Chitinophaga pinensis (strain ATCC 43595 / DSM 2588 / LMG 13176 / NBRC 15968 / NCIMB 11800 / UQM 2034)</name>
    <dbReference type="NCBI Taxonomy" id="485918"/>
    <lineage>
        <taxon>Bacteria</taxon>
        <taxon>Pseudomonadati</taxon>
        <taxon>Bacteroidota</taxon>
        <taxon>Chitinophagia</taxon>
        <taxon>Chitinophagales</taxon>
        <taxon>Chitinophagaceae</taxon>
        <taxon>Chitinophaga</taxon>
    </lineage>
</organism>
<evidence type="ECO:0000313" key="1">
    <source>
        <dbReference type="EMBL" id="ACU59201.1"/>
    </source>
</evidence>
<name>A0A979G1U6_CHIPD</name>
<dbReference type="AlphaFoldDB" id="A0A979G1U6"/>
<dbReference type="KEGG" id="cpi:Cpin_1705"/>
<reference evidence="1 2" key="2">
    <citation type="journal article" date="2010" name="Stand. Genomic Sci.">
        <title>Complete genome sequence of Chitinophaga pinensis type strain (UQM 2034).</title>
        <authorList>
            <person name="Glavina Del Rio T."/>
            <person name="Abt B."/>
            <person name="Spring S."/>
            <person name="Lapidus A."/>
            <person name="Nolan M."/>
            <person name="Tice H."/>
            <person name="Copeland A."/>
            <person name="Cheng J.F."/>
            <person name="Chen F."/>
            <person name="Bruce D."/>
            <person name="Goodwin L."/>
            <person name="Pitluck S."/>
            <person name="Ivanova N."/>
            <person name="Mavromatis K."/>
            <person name="Mikhailova N."/>
            <person name="Pati A."/>
            <person name="Chen A."/>
            <person name="Palaniappan K."/>
            <person name="Land M."/>
            <person name="Hauser L."/>
            <person name="Chang Y.J."/>
            <person name="Jeffries C.D."/>
            <person name="Chain P."/>
            <person name="Saunders E."/>
            <person name="Detter J.C."/>
            <person name="Brettin T."/>
            <person name="Rohde M."/>
            <person name="Goker M."/>
            <person name="Bristow J."/>
            <person name="Eisen J.A."/>
            <person name="Markowitz V."/>
            <person name="Hugenholtz P."/>
            <person name="Kyrpides N.C."/>
            <person name="Klenk H.P."/>
            <person name="Lucas S."/>
        </authorList>
    </citation>
    <scope>NUCLEOTIDE SEQUENCE [LARGE SCALE GENOMIC DNA]</scope>
    <source>
        <strain evidence="2">ATCC 43595 / DSM 2588 / LMG 13176 / NBRC 15968 / NCIMB 11800 / UQM 2034</strain>
    </source>
</reference>
<protein>
    <submittedName>
        <fullName evidence="1">Uncharacterized protein</fullName>
    </submittedName>
</protein>
<gene>
    <name evidence="1" type="ordered locus">Cpin_1705</name>
</gene>